<name>A0ABS8VQK3_DATST</name>
<organism evidence="2 3">
    <name type="scientific">Datura stramonium</name>
    <name type="common">Jimsonweed</name>
    <name type="synonym">Common thornapple</name>
    <dbReference type="NCBI Taxonomy" id="4076"/>
    <lineage>
        <taxon>Eukaryota</taxon>
        <taxon>Viridiplantae</taxon>
        <taxon>Streptophyta</taxon>
        <taxon>Embryophyta</taxon>
        <taxon>Tracheophyta</taxon>
        <taxon>Spermatophyta</taxon>
        <taxon>Magnoliopsida</taxon>
        <taxon>eudicotyledons</taxon>
        <taxon>Gunneridae</taxon>
        <taxon>Pentapetalae</taxon>
        <taxon>asterids</taxon>
        <taxon>lamiids</taxon>
        <taxon>Solanales</taxon>
        <taxon>Solanaceae</taxon>
        <taxon>Solanoideae</taxon>
        <taxon>Datureae</taxon>
        <taxon>Datura</taxon>
    </lineage>
</organism>
<feature type="non-terminal residue" evidence="2">
    <location>
        <position position="1"/>
    </location>
</feature>
<evidence type="ECO:0000256" key="1">
    <source>
        <dbReference type="SAM" id="MobiDB-lite"/>
    </source>
</evidence>
<feature type="region of interest" description="Disordered" evidence="1">
    <location>
        <begin position="1"/>
        <end position="20"/>
    </location>
</feature>
<feature type="compositionally biased region" description="Polar residues" evidence="1">
    <location>
        <begin position="11"/>
        <end position="20"/>
    </location>
</feature>
<sequence length="55" mass="5902">DLKPPCDAPGRQSSDGPSTCPSLWGGNSLILVKVDEPNLMGFRVVDFPSHLTVLH</sequence>
<evidence type="ECO:0000313" key="2">
    <source>
        <dbReference type="EMBL" id="MCE0482562.1"/>
    </source>
</evidence>
<protein>
    <submittedName>
        <fullName evidence="2">Uncharacterized protein</fullName>
    </submittedName>
</protein>
<comment type="caution">
    <text evidence="2">The sequence shown here is derived from an EMBL/GenBank/DDBJ whole genome shotgun (WGS) entry which is preliminary data.</text>
</comment>
<accession>A0ABS8VQK3</accession>
<dbReference type="EMBL" id="JACEIK010005979">
    <property type="protein sequence ID" value="MCE0482562.1"/>
    <property type="molecule type" value="Genomic_DNA"/>
</dbReference>
<reference evidence="2 3" key="1">
    <citation type="journal article" date="2021" name="BMC Genomics">
        <title>Datura genome reveals duplications of psychoactive alkaloid biosynthetic genes and high mutation rate following tissue culture.</title>
        <authorList>
            <person name="Rajewski A."/>
            <person name="Carter-House D."/>
            <person name="Stajich J."/>
            <person name="Litt A."/>
        </authorList>
    </citation>
    <scope>NUCLEOTIDE SEQUENCE [LARGE SCALE GENOMIC DNA]</scope>
    <source>
        <strain evidence="2">AR-01</strain>
    </source>
</reference>
<proteinExistence type="predicted"/>
<gene>
    <name evidence="2" type="ORF">HAX54_041421</name>
</gene>
<dbReference type="Proteomes" id="UP000823775">
    <property type="component" value="Unassembled WGS sequence"/>
</dbReference>
<keyword evidence="3" id="KW-1185">Reference proteome</keyword>
<evidence type="ECO:0000313" key="3">
    <source>
        <dbReference type="Proteomes" id="UP000823775"/>
    </source>
</evidence>